<dbReference type="SUPFAM" id="SSF52540">
    <property type="entry name" value="P-loop containing nucleoside triphosphate hydrolases"/>
    <property type="match status" value="1"/>
</dbReference>
<dbReference type="GO" id="GO:0003677">
    <property type="term" value="F:DNA binding"/>
    <property type="evidence" value="ECO:0007669"/>
    <property type="project" value="UniProtKB-KW"/>
</dbReference>
<evidence type="ECO:0000259" key="8">
    <source>
        <dbReference type="Pfam" id="PF02463"/>
    </source>
</evidence>
<dbReference type="HAMAP" id="MF_01894">
    <property type="entry name" value="Smc_prok"/>
    <property type="match status" value="1"/>
</dbReference>
<feature type="coiled-coil region" evidence="6">
    <location>
        <begin position="170"/>
        <end position="218"/>
    </location>
</feature>
<dbReference type="InterPro" id="IPR010935">
    <property type="entry name" value="SMC_hinge"/>
</dbReference>
<feature type="domain" description="RecF/RecN/SMC N-terminal" evidence="8">
    <location>
        <begin position="3"/>
        <end position="1155"/>
    </location>
</feature>
<feature type="domain" description="SMC hinge" evidence="9">
    <location>
        <begin position="525"/>
        <end position="622"/>
    </location>
</feature>
<dbReference type="CDD" id="cd03278">
    <property type="entry name" value="ABC_SMC_barmotin"/>
    <property type="match status" value="1"/>
</dbReference>
<keyword evidence="2" id="KW-0547">Nucleotide-binding</keyword>
<feature type="coiled-coil region" evidence="6">
    <location>
        <begin position="449"/>
        <end position="500"/>
    </location>
</feature>
<feature type="coiled-coil region" evidence="6">
    <location>
        <begin position="819"/>
        <end position="846"/>
    </location>
</feature>
<dbReference type="Pfam" id="PF06470">
    <property type="entry name" value="SMC_hinge"/>
    <property type="match status" value="1"/>
</dbReference>
<dbReference type="InterPro" id="IPR003395">
    <property type="entry name" value="RecF/RecN/SMC_N"/>
</dbReference>
<dbReference type="NCBIfam" id="TIGR02168">
    <property type="entry name" value="SMC_prok_B"/>
    <property type="match status" value="1"/>
</dbReference>
<gene>
    <name evidence="10" type="ORF">MNBD_GAMMA22-19</name>
</gene>
<feature type="region of interest" description="Disordered" evidence="7">
    <location>
        <begin position="686"/>
        <end position="705"/>
    </location>
</feature>
<organism evidence="10">
    <name type="scientific">hydrothermal vent metagenome</name>
    <dbReference type="NCBI Taxonomy" id="652676"/>
    <lineage>
        <taxon>unclassified sequences</taxon>
        <taxon>metagenomes</taxon>
        <taxon>ecological metagenomes</taxon>
    </lineage>
</organism>
<evidence type="ECO:0000256" key="4">
    <source>
        <dbReference type="ARBA" id="ARBA00023054"/>
    </source>
</evidence>
<keyword evidence="1" id="KW-0963">Cytoplasm</keyword>
<dbReference type="Gene3D" id="3.40.50.300">
    <property type="entry name" value="P-loop containing nucleotide triphosphate hydrolases"/>
    <property type="match status" value="2"/>
</dbReference>
<dbReference type="InterPro" id="IPR011890">
    <property type="entry name" value="SMC_prok"/>
</dbReference>
<feature type="coiled-coil region" evidence="6">
    <location>
        <begin position="258"/>
        <end position="334"/>
    </location>
</feature>
<dbReference type="Pfam" id="PF02463">
    <property type="entry name" value="SMC_N"/>
    <property type="match status" value="1"/>
</dbReference>
<keyword evidence="3" id="KW-0067">ATP-binding</keyword>
<dbReference type="InterPro" id="IPR036277">
    <property type="entry name" value="SMC_hinge_sf"/>
</dbReference>
<dbReference type="EMBL" id="UOFS01000022">
    <property type="protein sequence ID" value="VAW95270.1"/>
    <property type="molecule type" value="Genomic_DNA"/>
</dbReference>
<evidence type="ECO:0000313" key="10">
    <source>
        <dbReference type="EMBL" id="VAW95270.1"/>
    </source>
</evidence>
<sequence>MRLRKIKLAGFKSFVDPTTILMPSNLIGVVGPNGCGKSNVIDAVRWVMGESSAKHLRGESITDVIFNGSTSRKPVGQALVELIFENNDGRLGGEYAQYSEISIKRTVSRDGQSIYYLNGARCRRRDITDIFLGTGLGPRSYAIIEQGTISRIIEAKPEELRVFIEEAAGISRYKERRRETENRIKHTRENLERLSDLRDELQKQIVHLDRQAKTAEKYKVLKEQERILKAQLLALHWKSLHDSSADTEKQISDKEVTLEAAIAQQREIEANIEKHREAHIEATDKFNEVQSRFYGVGGDIGRLEQSIQHVKERRQQLEQDITQLEESWKEAQTHLSTDKEKIEVLQTQKIELEPNLQIAQEKEQTSTAALTTSEQAMKQWQVSWDELNLKAADPAKNVEVERTRIQHLEQQTVQQSKRLETIESELNEQSPDSVAEQILVAQTNVATSEAKITENKQRLEQKLENISSVRDSILLVNDELNTKRGELQNLQGRKSSLEALQQAALGKQSGVVSHWLESNQLSEVSRLAEQMDVEQGWERALECVLGQNLQAVCVDDIDSITASISELTTGSVTLIDKTPVNSTESNTSLQAELLASKVNSQWTIDELISNVYCTETLDQAIQQRSQLKSNESVITKDGIWMGLNWLKVVRDDDAQAGVLQREQEIKQLNENQDLLASQINEFEESHAAKSESLSSLESERENEQAQLNQLNRELAEFQAESKSLTQRSDQVKARHEKLLADAQEVKAYIEKGNNDISESRLKLQDALDEISLVEEQRVTELKKRDDINSELEAIRLTARADRDNASELKIRFETVRTELSSTQNALERMTAQLEQLSTRKSELESSLTQCVEPIDTMVVELEQMLEKRIIIENELIEVRSKVESLDHDMREFEKQRHASEECVQLIRSELETVRISWQESKVRLETFDEQITESGFELKILLEEMPENAKLETWEENVQSLDRKINRLGPINLAAIEEYQTQFERKEYLDKQDGDLIEALETLEGAIRKIDKETRTRFKETYDKVNTGLQQFFPRLFGGGHAYLELVGEDLLTAGVTVMARPPGKKNSTIHLLSGGEKALTAVALVYSIFQLNPAPFCMLDEVDAPLDDANVGRYCDLIKAMSDKTQFVFITHNKITMEIAEHLTGVTMNEPGVSHLVAVDMQEAVKLAAV</sequence>
<dbReference type="Gene3D" id="3.30.70.1620">
    <property type="match status" value="1"/>
</dbReference>
<keyword evidence="4 6" id="KW-0175">Coiled coil</keyword>
<name>A0A3B1A129_9ZZZZ</name>
<dbReference type="GO" id="GO:0016887">
    <property type="term" value="F:ATP hydrolysis activity"/>
    <property type="evidence" value="ECO:0007669"/>
    <property type="project" value="InterPro"/>
</dbReference>
<evidence type="ECO:0000256" key="3">
    <source>
        <dbReference type="ARBA" id="ARBA00022840"/>
    </source>
</evidence>
<dbReference type="PIRSF" id="PIRSF005719">
    <property type="entry name" value="SMC"/>
    <property type="match status" value="1"/>
</dbReference>
<dbReference type="GO" id="GO:0007062">
    <property type="term" value="P:sister chromatid cohesion"/>
    <property type="evidence" value="ECO:0007669"/>
    <property type="project" value="InterPro"/>
</dbReference>
<evidence type="ECO:0000256" key="7">
    <source>
        <dbReference type="SAM" id="MobiDB-lite"/>
    </source>
</evidence>
<evidence type="ECO:0000259" key="9">
    <source>
        <dbReference type="Pfam" id="PF06470"/>
    </source>
</evidence>
<accession>A0A3B1A129</accession>
<dbReference type="Gene3D" id="1.20.1060.20">
    <property type="match status" value="1"/>
</dbReference>
<dbReference type="AlphaFoldDB" id="A0A3B1A129"/>
<dbReference type="SUPFAM" id="SSF75553">
    <property type="entry name" value="Smc hinge domain"/>
    <property type="match status" value="1"/>
</dbReference>
<proteinExistence type="inferred from homology"/>
<reference evidence="10" key="1">
    <citation type="submission" date="2018-06" db="EMBL/GenBank/DDBJ databases">
        <authorList>
            <person name="Zhirakovskaya E."/>
        </authorList>
    </citation>
    <scope>NUCLEOTIDE SEQUENCE</scope>
</reference>
<dbReference type="GO" id="GO:0005524">
    <property type="term" value="F:ATP binding"/>
    <property type="evidence" value="ECO:0007669"/>
    <property type="project" value="UniProtKB-KW"/>
</dbReference>
<dbReference type="InterPro" id="IPR024704">
    <property type="entry name" value="SMC"/>
</dbReference>
<evidence type="ECO:0000256" key="2">
    <source>
        <dbReference type="ARBA" id="ARBA00022741"/>
    </source>
</evidence>
<keyword evidence="5" id="KW-0238">DNA-binding</keyword>
<dbReference type="SUPFAM" id="SSF57997">
    <property type="entry name" value="Tropomyosin"/>
    <property type="match status" value="1"/>
</dbReference>
<dbReference type="PANTHER" id="PTHR43977">
    <property type="entry name" value="STRUCTURAL MAINTENANCE OF CHROMOSOMES PROTEIN 3"/>
    <property type="match status" value="1"/>
</dbReference>
<evidence type="ECO:0000256" key="1">
    <source>
        <dbReference type="ARBA" id="ARBA00022490"/>
    </source>
</evidence>
<dbReference type="GO" id="GO:0005694">
    <property type="term" value="C:chromosome"/>
    <property type="evidence" value="ECO:0007669"/>
    <property type="project" value="InterPro"/>
</dbReference>
<dbReference type="InterPro" id="IPR027417">
    <property type="entry name" value="P-loop_NTPase"/>
</dbReference>
<protein>
    <submittedName>
        <fullName evidence="10">Chromosome partition protein smc</fullName>
    </submittedName>
</protein>
<dbReference type="GO" id="GO:0030261">
    <property type="term" value="P:chromosome condensation"/>
    <property type="evidence" value="ECO:0007669"/>
    <property type="project" value="InterPro"/>
</dbReference>
<evidence type="ECO:0000256" key="6">
    <source>
        <dbReference type="SAM" id="Coils"/>
    </source>
</evidence>
<evidence type="ECO:0000256" key="5">
    <source>
        <dbReference type="ARBA" id="ARBA00023125"/>
    </source>
</evidence>